<dbReference type="EMBL" id="CP134145">
    <property type="protein sequence ID" value="WNC71291.1"/>
    <property type="molecule type" value="Genomic_DNA"/>
</dbReference>
<dbReference type="Proteomes" id="UP001258994">
    <property type="component" value="Chromosome"/>
</dbReference>
<name>A0ABY9TRF7_9GAMM</name>
<dbReference type="RefSeq" id="WP_348390426.1">
    <property type="nucleotide sequence ID" value="NZ_CP134145.1"/>
</dbReference>
<evidence type="ECO:0000313" key="1">
    <source>
        <dbReference type="EMBL" id="WNC71291.1"/>
    </source>
</evidence>
<gene>
    <name evidence="1" type="ORF">RGQ13_14320</name>
</gene>
<evidence type="ECO:0000313" key="2">
    <source>
        <dbReference type="Proteomes" id="UP001258994"/>
    </source>
</evidence>
<accession>A0ABY9TRF7</accession>
<protein>
    <submittedName>
        <fullName evidence="1">Sulfotransferase family 2 domain-containing protein</fullName>
    </submittedName>
</protein>
<organism evidence="1 2">
    <name type="scientific">Thalassotalea psychrophila</name>
    <dbReference type="NCBI Taxonomy" id="3065647"/>
    <lineage>
        <taxon>Bacteria</taxon>
        <taxon>Pseudomonadati</taxon>
        <taxon>Pseudomonadota</taxon>
        <taxon>Gammaproteobacteria</taxon>
        <taxon>Alteromonadales</taxon>
        <taxon>Colwelliaceae</taxon>
        <taxon>Thalassotalea</taxon>
    </lineage>
</organism>
<dbReference type="InterPro" id="IPR027417">
    <property type="entry name" value="P-loop_NTPase"/>
</dbReference>
<proteinExistence type="predicted"/>
<dbReference type="Gene3D" id="3.40.50.300">
    <property type="entry name" value="P-loop containing nucleotide triphosphate hydrolases"/>
    <property type="match status" value="1"/>
</dbReference>
<dbReference type="SUPFAM" id="SSF52540">
    <property type="entry name" value="P-loop containing nucleoside triphosphate hydrolases"/>
    <property type="match status" value="1"/>
</dbReference>
<keyword evidence="2" id="KW-1185">Reference proteome</keyword>
<reference evidence="2" key="1">
    <citation type="submission" date="2023-09" db="EMBL/GenBank/DDBJ databases">
        <authorList>
            <person name="Li S."/>
            <person name="Li X."/>
            <person name="Zhang C."/>
            <person name="Zhao Z."/>
        </authorList>
    </citation>
    <scope>NUCLEOTIDE SEQUENCE [LARGE SCALE GENOMIC DNA]</scope>
    <source>
        <strain evidence="2">SQ149</strain>
    </source>
</reference>
<sequence>MITRVFKKSNKKLFDLKLFVHIPKTAGTSFRNGIENQSTVICDYEQRSPSTSKIVQESIYKEQDFFKLYKKLEKENVDWLSGHVSVTKYSNFVDPRNIVAFFRDPLEQTFSHYKHQVKHMNYKGDIEKFIEEKRFVNFQHKWIAGFPIELIGVIGITELYNDSIAIVNKQLGLNVPPLSSNVNADKGDKAEILTKKLAHRLRAISPNDFFIYNKAKWLLNNRKELHEKKLTWVHGIAHINAKNEIVGDAWNESNDELVTLCIIADDKEIATVNASLLYQGHIKAKLPRGSYISYKYCIPDELKNSDHFDVVVKQTRQKLNYGPLKIKV</sequence>